<dbReference type="EMBL" id="JAIWYP010000005">
    <property type="protein sequence ID" value="KAH3820156.1"/>
    <property type="molecule type" value="Genomic_DNA"/>
</dbReference>
<comment type="caution">
    <text evidence="1">The sequence shown here is derived from an EMBL/GenBank/DDBJ whole genome shotgun (WGS) entry which is preliminary data.</text>
</comment>
<gene>
    <name evidence="1" type="ORF">DPMN_121900</name>
</gene>
<accession>A0A9D4GMI6</accession>
<dbReference type="Proteomes" id="UP000828390">
    <property type="component" value="Unassembled WGS sequence"/>
</dbReference>
<reference evidence="1" key="1">
    <citation type="journal article" date="2019" name="bioRxiv">
        <title>The Genome of the Zebra Mussel, Dreissena polymorpha: A Resource for Invasive Species Research.</title>
        <authorList>
            <person name="McCartney M.A."/>
            <person name="Auch B."/>
            <person name="Kono T."/>
            <person name="Mallez S."/>
            <person name="Zhang Y."/>
            <person name="Obille A."/>
            <person name="Becker A."/>
            <person name="Abrahante J.E."/>
            <person name="Garbe J."/>
            <person name="Badalamenti J.P."/>
            <person name="Herman A."/>
            <person name="Mangelson H."/>
            <person name="Liachko I."/>
            <person name="Sullivan S."/>
            <person name="Sone E.D."/>
            <person name="Koren S."/>
            <person name="Silverstein K.A.T."/>
            <person name="Beckman K.B."/>
            <person name="Gohl D.M."/>
        </authorList>
    </citation>
    <scope>NUCLEOTIDE SEQUENCE</scope>
    <source>
        <strain evidence="1">Duluth1</strain>
        <tissue evidence="1">Whole animal</tissue>
    </source>
</reference>
<evidence type="ECO:0000313" key="1">
    <source>
        <dbReference type="EMBL" id="KAH3820156.1"/>
    </source>
</evidence>
<reference evidence="1" key="2">
    <citation type="submission" date="2020-11" db="EMBL/GenBank/DDBJ databases">
        <authorList>
            <person name="McCartney M.A."/>
            <person name="Auch B."/>
            <person name="Kono T."/>
            <person name="Mallez S."/>
            <person name="Becker A."/>
            <person name="Gohl D.M."/>
            <person name="Silverstein K.A.T."/>
            <person name="Koren S."/>
            <person name="Bechman K.B."/>
            <person name="Herman A."/>
            <person name="Abrahante J.E."/>
            <person name="Garbe J."/>
        </authorList>
    </citation>
    <scope>NUCLEOTIDE SEQUENCE</scope>
    <source>
        <strain evidence="1">Duluth1</strain>
        <tissue evidence="1">Whole animal</tissue>
    </source>
</reference>
<evidence type="ECO:0000313" key="2">
    <source>
        <dbReference type="Proteomes" id="UP000828390"/>
    </source>
</evidence>
<name>A0A9D4GMI6_DREPO</name>
<organism evidence="1 2">
    <name type="scientific">Dreissena polymorpha</name>
    <name type="common">Zebra mussel</name>
    <name type="synonym">Mytilus polymorpha</name>
    <dbReference type="NCBI Taxonomy" id="45954"/>
    <lineage>
        <taxon>Eukaryota</taxon>
        <taxon>Metazoa</taxon>
        <taxon>Spiralia</taxon>
        <taxon>Lophotrochozoa</taxon>
        <taxon>Mollusca</taxon>
        <taxon>Bivalvia</taxon>
        <taxon>Autobranchia</taxon>
        <taxon>Heteroconchia</taxon>
        <taxon>Euheterodonta</taxon>
        <taxon>Imparidentia</taxon>
        <taxon>Neoheterodontei</taxon>
        <taxon>Myida</taxon>
        <taxon>Dreissenoidea</taxon>
        <taxon>Dreissenidae</taxon>
        <taxon>Dreissena</taxon>
    </lineage>
</organism>
<proteinExistence type="predicted"/>
<sequence>MHLRTNEASFDSNPPIASMSAAAFFASIIAPSAEAGLARGVDVITGGGIATVTSPFGAGSPLLLEGASESF</sequence>
<keyword evidence="2" id="KW-1185">Reference proteome</keyword>
<dbReference type="AlphaFoldDB" id="A0A9D4GMI6"/>
<protein>
    <submittedName>
        <fullName evidence="1">Uncharacterized protein</fullName>
    </submittedName>
</protein>